<gene>
    <name evidence="13" type="ORF">J4035_16535</name>
</gene>
<sequence length="430" mass="44752">MFESFALRRRAPGRRPALRALVGAGAAVAMAVTGVALATPASAISSNGTGTNNGFFYSFWTDSPGTVSMDLGSGGNYSTRWSNTGNFVAGKGWQTGGRRTVNYSGSFNPSGNAYLTLYGWTKNPLIEYYIVDNWGTYRPTGTHMGTVTSDGGTYDIYRTQRVNQPSIEGDRSTFYQYWSVRQQKKTGGTITSGNHFDAWASKGMNLGTHDYMIMATEGYQSSGNSNITVSEGSGGGGNPTTPPPTGGGNTGGCSITATRGEEWSDRFNVSYTVSGASSWTATLNLNGSQTVQNSWNANVNGRTVTSTGSNTFGVTVMKNGNNTTPSATCGTSGGGTTTPPPTGGSCTVTAARADEWSDRFNVTYTVSGSSSWVVTLNLSGSQSVQNSWNAALSGSGSTRQARPNGAGNSFGITVMKNGSTTTPSATCATG</sequence>
<evidence type="ECO:0000256" key="9">
    <source>
        <dbReference type="PROSITE-ProRule" id="PRU01097"/>
    </source>
</evidence>
<dbReference type="InterPro" id="IPR033123">
    <property type="entry name" value="GH11_dom"/>
</dbReference>
<dbReference type="InterPro" id="IPR012291">
    <property type="entry name" value="CBM2_carb-bd_dom_sf"/>
</dbReference>
<comment type="caution">
    <text evidence="13">The sequence shown here is derived from an EMBL/GenBank/DDBJ whole genome shotgun (WGS) entry which is preliminary data.</text>
</comment>
<evidence type="ECO:0000313" key="14">
    <source>
        <dbReference type="Proteomes" id="UP000678317"/>
    </source>
</evidence>
<comment type="similarity">
    <text evidence="9">Belongs to the glycosyl hydrolase 11 (cellulase G) family.</text>
</comment>
<dbReference type="Pfam" id="PF00457">
    <property type="entry name" value="Glyco_hydro_11"/>
    <property type="match status" value="1"/>
</dbReference>
<keyword evidence="7 9" id="KW-0326">Glycosidase</keyword>
<keyword evidence="4 9" id="KW-0858">Xylan degradation</keyword>
<evidence type="ECO:0000256" key="5">
    <source>
        <dbReference type="ARBA" id="ARBA00022801"/>
    </source>
</evidence>
<keyword evidence="14" id="KW-1185">Reference proteome</keyword>
<evidence type="ECO:0000256" key="7">
    <source>
        <dbReference type="ARBA" id="ARBA00023295"/>
    </source>
</evidence>
<dbReference type="InterPro" id="IPR013320">
    <property type="entry name" value="ConA-like_dom_sf"/>
</dbReference>
<dbReference type="SUPFAM" id="SSF49384">
    <property type="entry name" value="Carbohydrate-binding domain"/>
    <property type="match status" value="2"/>
</dbReference>
<evidence type="ECO:0000259" key="12">
    <source>
        <dbReference type="PROSITE" id="PS51761"/>
    </source>
</evidence>
<dbReference type="InterPro" id="IPR001919">
    <property type="entry name" value="CBD2"/>
</dbReference>
<dbReference type="SMART" id="SM00637">
    <property type="entry name" value="CBD_II"/>
    <property type="match status" value="2"/>
</dbReference>
<feature type="active site" description="Nucleophile" evidence="9">
    <location>
        <position position="127"/>
    </location>
</feature>
<keyword evidence="6 9" id="KW-0119">Carbohydrate metabolism</keyword>
<evidence type="ECO:0000256" key="1">
    <source>
        <dbReference type="ARBA" id="ARBA00000681"/>
    </source>
</evidence>
<dbReference type="PANTHER" id="PTHR46828:SF2">
    <property type="entry name" value="ENDO-1,4-BETA-XYLANASE A-RELATED"/>
    <property type="match status" value="1"/>
</dbReference>
<dbReference type="InterPro" id="IPR001137">
    <property type="entry name" value="Glyco_hydro_11"/>
</dbReference>
<evidence type="ECO:0000256" key="6">
    <source>
        <dbReference type="ARBA" id="ARBA00023277"/>
    </source>
</evidence>
<dbReference type="PANTHER" id="PTHR46828">
    <property type="entry name" value="ENDO-1,4-BETA-XYLANASE A-RELATED"/>
    <property type="match status" value="1"/>
</dbReference>
<dbReference type="InterPro" id="IPR018208">
    <property type="entry name" value="GH11_AS_1"/>
</dbReference>
<feature type="domain" description="CBM2" evidence="11">
    <location>
        <begin position="339"/>
        <end position="430"/>
    </location>
</feature>
<keyword evidence="5 9" id="KW-0378">Hydrolase</keyword>
<organism evidence="13 14">
    <name type="scientific">Cellulomonas fengjieae</name>
    <dbReference type="NCBI Taxonomy" id="2819978"/>
    <lineage>
        <taxon>Bacteria</taxon>
        <taxon>Bacillati</taxon>
        <taxon>Actinomycetota</taxon>
        <taxon>Actinomycetes</taxon>
        <taxon>Micrococcales</taxon>
        <taxon>Cellulomonadaceae</taxon>
        <taxon>Cellulomonas</taxon>
    </lineage>
</organism>
<dbReference type="Gene3D" id="2.60.120.180">
    <property type="match status" value="1"/>
</dbReference>
<name>A0ABS3SKQ9_9CELL</name>
<evidence type="ECO:0000259" key="11">
    <source>
        <dbReference type="PROSITE" id="PS51173"/>
    </source>
</evidence>
<dbReference type="PROSITE" id="PS00777">
    <property type="entry name" value="GH11_2"/>
    <property type="match status" value="1"/>
</dbReference>
<reference evidence="13 14" key="1">
    <citation type="submission" date="2021-03" db="EMBL/GenBank/DDBJ databases">
        <title>novel species in genus Cellulomonas.</title>
        <authorList>
            <person name="Zhang G."/>
        </authorList>
    </citation>
    <scope>NUCLEOTIDE SEQUENCE [LARGE SCALE GENOMIC DNA]</scope>
    <source>
        <strain evidence="14">zg-ZUI188</strain>
    </source>
</reference>
<comment type="pathway">
    <text evidence="2 9">Glycan degradation; xylan degradation.</text>
</comment>
<feature type="domain" description="GH11" evidence="12">
    <location>
        <begin position="43"/>
        <end position="230"/>
    </location>
</feature>
<dbReference type="InterPro" id="IPR033119">
    <property type="entry name" value="GH11_AS_2"/>
</dbReference>
<evidence type="ECO:0000256" key="4">
    <source>
        <dbReference type="ARBA" id="ARBA00022651"/>
    </source>
</evidence>
<dbReference type="PROSITE" id="PS00776">
    <property type="entry name" value="GH11_1"/>
    <property type="match status" value="1"/>
</dbReference>
<dbReference type="PROSITE" id="PS51761">
    <property type="entry name" value="GH11_3"/>
    <property type="match status" value="1"/>
</dbReference>
<comment type="catalytic activity">
    <reaction evidence="1 9">
        <text>Endohydrolysis of (1-&gt;4)-beta-D-xylosidic linkages in xylans.</text>
        <dbReference type="EC" id="3.2.1.8"/>
    </reaction>
</comment>
<dbReference type="InterPro" id="IPR006311">
    <property type="entry name" value="TAT_signal"/>
</dbReference>
<evidence type="ECO:0000256" key="2">
    <source>
        <dbReference type="ARBA" id="ARBA00004851"/>
    </source>
</evidence>
<feature type="domain" description="CBM2" evidence="11">
    <location>
        <begin position="246"/>
        <end position="332"/>
    </location>
</feature>
<feature type="region of interest" description="Disordered" evidence="10">
    <location>
        <begin position="224"/>
        <end position="253"/>
    </location>
</feature>
<dbReference type="InterPro" id="IPR008965">
    <property type="entry name" value="CBM2/CBM3_carb-bd_dom_sf"/>
</dbReference>
<dbReference type="Proteomes" id="UP000678317">
    <property type="component" value="Unassembled WGS sequence"/>
</dbReference>
<dbReference type="EC" id="3.2.1.8" evidence="3 9"/>
<keyword evidence="8 9" id="KW-0624">Polysaccharide degradation</keyword>
<dbReference type="PRINTS" id="PR00911">
    <property type="entry name" value="GLHYDRLASE11"/>
</dbReference>
<evidence type="ECO:0000256" key="8">
    <source>
        <dbReference type="ARBA" id="ARBA00023326"/>
    </source>
</evidence>
<accession>A0ABS3SKQ9</accession>
<evidence type="ECO:0000256" key="3">
    <source>
        <dbReference type="ARBA" id="ARBA00012590"/>
    </source>
</evidence>
<dbReference type="EMBL" id="JAGFBM010000009">
    <property type="protein sequence ID" value="MBO3086252.1"/>
    <property type="molecule type" value="Genomic_DNA"/>
</dbReference>
<dbReference type="PROSITE" id="PS51173">
    <property type="entry name" value="CBM2"/>
    <property type="match status" value="2"/>
</dbReference>
<protein>
    <recommendedName>
        <fullName evidence="3 9">endo-1,4-beta-xylanase</fullName>
        <ecNumber evidence="3 9">3.2.1.8</ecNumber>
    </recommendedName>
</protein>
<dbReference type="SUPFAM" id="SSF49899">
    <property type="entry name" value="Concanavalin A-like lectins/glucanases"/>
    <property type="match status" value="1"/>
</dbReference>
<dbReference type="PROSITE" id="PS51318">
    <property type="entry name" value="TAT"/>
    <property type="match status" value="1"/>
</dbReference>
<dbReference type="GO" id="GO:0016787">
    <property type="term" value="F:hydrolase activity"/>
    <property type="evidence" value="ECO:0007669"/>
    <property type="project" value="UniProtKB-KW"/>
</dbReference>
<dbReference type="RefSeq" id="WP_208213038.1">
    <property type="nucleotide sequence ID" value="NZ_CP074404.1"/>
</dbReference>
<feature type="active site" description="Proton donor" evidence="9">
    <location>
        <position position="217"/>
    </location>
</feature>
<evidence type="ECO:0000313" key="13">
    <source>
        <dbReference type="EMBL" id="MBO3086252.1"/>
    </source>
</evidence>
<evidence type="ECO:0000256" key="10">
    <source>
        <dbReference type="SAM" id="MobiDB-lite"/>
    </source>
</evidence>
<dbReference type="InterPro" id="IPR013319">
    <property type="entry name" value="GH11/12"/>
</dbReference>
<dbReference type="Gene3D" id="2.60.40.290">
    <property type="match status" value="2"/>
</dbReference>
<proteinExistence type="inferred from homology"/>